<dbReference type="EMBL" id="JAUSUB010000011">
    <property type="protein sequence ID" value="MDQ0270978.1"/>
    <property type="molecule type" value="Genomic_DNA"/>
</dbReference>
<keyword evidence="1" id="KW-0687">Ribonucleoprotein</keyword>
<organism evidence="1 2">
    <name type="scientific">Cytobacillus purgationiresistens</name>
    <dbReference type="NCBI Taxonomy" id="863449"/>
    <lineage>
        <taxon>Bacteria</taxon>
        <taxon>Bacillati</taxon>
        <taxon>Bacillota</taxon>
        <taxon>Bacilli</taxon>
        <taxon>Bacillales</taxon>
        <taxon>Bacillaceae</taxon>
        <taxon>Cytobacillus</taxon>
    </lineage>
</organism>
<dbReference type="Proteomes" id="UP001238088">
    <property type="component" value="Unassembled WGS sequence"/>
</dbReference>
<protein>
    <submittedName>
        <fullName evidence="1">Ribosomal protein S24E</fullName>
    </submittedName>
</protein>
<gene>
    <name evidence="1" type="ORF">J2S17_002864</name>
</gene>
<evidence type="ECO:0000313" key="1">
    <source>
        <dbReference type="EMBL" id="MDQ0270978.1"/>
    </source>
</evidence>
<evidence type="ECO:0000313" key="2">
    <source>
        <dbReference type="Proteomes" id="UP001238088"/>
    </source>
</evidence>
<sequence>MLVRPRIGLFSLYHSDKTEKEILNNISITLDTTPDKVIVEEMNQGGLFSGSKNNNLRKVYYDGKNYVVEIEKGNIKIVENN</sequence>
<proteinExistence type="predicted"/>
<keyword evidence="1" id="KW-0689">Ribosomal protein</keyword>
<comment type="caution">
    <text evidence="1">The sequence shown here is derived from an EMBL/GenBank/DDBJ whole genome shotgun (WGS) entry which is preliminary data.</text>
</comment>
<reference evidence="1 2" key="1">
    <citation type="submission" date="2023-07" db="EMBL/GenBank/DDBJ databases">
        <title>Genomic Encyclopedia of Type Strains, Phase IV (KMG-IV): sequencing the most valuable type-strain genomes for metagenomic binning, comparative biology and taxonomic classification.</title>
        <authorList>
            <person name="Goeker M."/>
        </authorList>
    </citation>
    <scope>NUCLEOTIDE SEQUENCE [LARGE SCALE GENOMIC DNA]</scope>
    <source>
        <strain evidence="1 2">DSM 23494</strain>
    </source>
</reference>
<keyword evidence="2" id="KW-1185">Reference proteome</keyword>
<name>A0ABU0AKR7_9BACI</name>
<accession>A0ABU0AKR7</accession>
<dbReference type="GO" id="GO:0005840">
    <property type="term" value="C:ribosome"/>
    <property type="evidence" value="ECO:0007669"/>
    <property type="project" value="UniProtKB-KW"/>
</dbReference>